<evidence type="ECO:0000259" key="1">
    <source>
        <dbReference type="PROSITE" id="PS50112"/>
    </source>
</evidence>
<evidence type="ECO:0000313" key="2">
    <source>
        <dbReference type="EMBL" id="MFM9616189.1"/>
    </source>
</evidence>
<organism evidence="2 3">
    <name type="scientific">Streptomyces niveiscabiei</name>
    <dbReference type="NCBI Taxonomy" id="164115"/>
    <lineage>
        <taxon>Bacteria</taxon>
        <taxon>Bacillati</taxon>
        <taxon>Actinomycetota</taxon>
        <taxon>Actinomycetes</taxon>
        <taxon>Kitasatosporales</taxon>
        <taxon>Streptomycetaceae</taxon>
        <taxon>Streptomyces</taxon>
    </lineage>
</organism>
<dbReference type="Pfam" id="PF13188">
    <property type="entry name" value="PAS_8"/>
    <property type="match status" value="1"/>
</dbReference>
<dbReference type="RefSeq" id="WP_409134888.1">
    <property type="nucleotide sequence ID" value="NZ_JBJVNI010000156.1"/>
</dbReference>
<dbReference type="CDD" id="cd00130">
    <property type="entry name" value="PAS"/>
    <property type="match status" value="1"/>
</dbReference>
<dbReference type="PROSITE" id="PS50112">
    <property type="entry name" value="PAS"/>
    <property type="match status" value="1"/>
</dbReference>
<keyword evidence="3" id="KW-1185">Reference proteome</keyword>
<feature type="domain" description="PAS" evidence="1">
    <location>
        <begin position="45"/>
        <end position="94"/>
    </location>
</feature>
<evidence type="ECO:0000313" key="3">
    <source>
        <dbReference type="Proteomes" id="UP001631957"/>
    </source>
</evidence>
<dbReference type="InterPro" id="IPR035965">
    <property type="entry name" value="PAS-like_dom_sf"/>
</dbReference>
<proteinExistence type="predicted"/>
<protein>
    <submittedName>
        <fullName evidence="2">PAS domain S-box protein</fullName>
    </submittedName>
</protein>
<dbReference type="Proteomes" id="UP001631957">
    <property type="component" value="Unassembled WGS sequence"/>
</dbReference>
<dbReference type="InterPro" id="IPR000014">
    <property type="entry name" value="PAS"/>
</dbReference>
<accession>A0ABW9I9S3</accession>
<dbReference type="Gene3D" id="3.30.450.20">
    <property type="entry name" value="PAS domain"/>
    <property type="match status" value="1"/>
</dbReference>
<feature type="non-terminal residue" evidence="2">
    <location>
        <position position="94"/>
    </location>
</feature>
<dbReference type="EMBL" id="JBJVNI010000156">
    <property type="protein sequence ID" value="MFM9616189.1"/>
    <property type="molecule type" value="Genomic_DNA"/>
</dbReference>
<sequence>FRALDGRSIDVEVAIVSLGDSGEDFMIEARDMSERKRAAQSVVEREQRLRGVMNAVADGILTVAEGGEILTANPAAEALLGWDAGQLVGHDVTK</sequence>
<dbReference type="NCBIfam" id="TIGR00229">
    <property type="entry name" value="sensory_box"/>
    <property type="match status" value="1"/>
</dbReference>
<gene>
    <name evidence="2" type="ORF">ACKI18_47185</name>
</gene>
<comment type="caution">
    <text evidence="2">The sequence shown here is derived from an EMBL/GenBank/DDBJ whole genome shotgun (WGS) entry which is preliminary data.</text>
</comment>
<feature type="non-terminal residue" evidence="2">
    <location>
        <position position="1"/>
    </location>
</feature>
<dbReference type="SUPFAM" id="SSF55785">
    <property type="entry name" value="PYP-like sensor domain (PAS domain)"/>
    <property type="match status" value="1"/>
</dbReference>
<name>A0ABW9I9S3_9ACTN</name>
<reference evidence="2 3" key="1">
    <citation type="submission" date="2024-12" db="EMBL/GenBank/DDBJ databases">
        <title>Forecasting of Potato common scab and diversities of Pathogenic streptomyces spp. in china.</title>
        <authorList>
            <person name="Handique U."/>
            <person name="Wu J."/>
        </authorList>
    </citation>
    <scope>NUCLEOTIDE SEQUENCE [LARGE SCALE GENOMIC DNA]</scope>
    <source>
        <strain evidence="2 3">ZRIMU1530</strain>
    </source>
</reference>